<dbReference type="Gene3D" id="2.60.120.1440">
    <property type="match status" value="1"/>
</dbReference>
<feature type="transmembrane region" description="Helical" evidence="1">
    <location>
        <begin position="98"/>
        <end position="117"/>
    </location>
</feature>
<dbReference type="InterPro" id="IPR012373">
    <property type="entry name" value="Ferrdict_sens_TM"/>
</dbReference>
<evidence type="ECO:0000256" key="1">
    <source>
        <dbReference type="SAM" id="Phobius"/>
    </source>
</evidence>
<organism evidence="4 5">
    <name type="scientific">Fodinibius salsisoli</name>
    <dbReference type="NCBI Taxonomy" id="2820877"/>
    <lineage>
        <taxon>Bacteria</taxon>
        <taxon>Pseudomonadati</taxon>
        <taxon>Balneolota</taxon>
        <taxon>Balneolia</taxon>
        <taxon>Balneolales</taxon>
        <taxon>Balneolaceae</taxon>
        <taxon>Fodinibius</taxon>
    </lineage>
</organism>
<gene>
    <name evidence="4" type="ORF">J6I44_04350</name>
</gene>
<comment type="caution">
    <text evidence="4">The sequence shown here is derived from an EMBL/GenBank/DDBJ whole genome shotgun (WGS) entry which is preliminary data.</text>
</comment>
<dbReference type="EMBL" id="JAGGJA010000002">
    <property type="protein sequence ID" value="MCW9706067.1"/>
    <property type="molecule type" value="Genomic_DNA"/>
</dbReference>
<dbReference type="InterPro" id="IPR006860">
    <property type="entry name" value="FecR"/>
</dbReference>
<dbReference type="InterPro" id="IPR032508">
    <property type="entry name" value="FecR_C"/>
</dbReference>
<dbReference type="Pfam" id="PF04773">
    <property type="entry name" value="FecR"/>
    <property type="match status" value="1"/>
</dbReference>
<feature type="domain" description="FecR protein" evidence="2">
    <location>
        <begin position="136"/>
        <end position="229"/>
    </location>
</feature>
<dbReference type="Proteomes" id="UP001207918">
    <property type="component" value="Unassembled WGS sequence"/>
</dbReference>
<dbReference type="PIRSF" id="PIRSF018266">
    <property type="entry name" value="FecR"/>
    <property type="match status" value="1"/>
</dbReference>
<proteinExistence type="predicted"/>
<name>A0ABT3PJG2_9BACT</name>
<protein>
    <submittedName>
        <fullName evidence="4">FecR domain-containing protein</fullName>
    </submittedName>
</protein>
<sequence length="350" mass="39757">MNWEILRKYKDGSCSEQELRQLGEWLEENPANEDFFQTFIESDSQSGNTDFYPNAQAAWKQFKKTYGMPAPLEMAKSRALDSNREAYATADFKRGRGYWYSFSAAAVILIAALSLVGQQFMISNEQTRKEEVAVQEITTLKGQRTNLRLSDGTHVTLNAESKLEIPENYGEPSRTIYLDGEAFFDVPHDEEHPFLVITPRGYVKDLGTQFNVMTYDSSKIEVAVKEGLVSMGKMEKGTPQKELVELTPNKLGILENVGGLTVSDIKDINVFTGWVNGKLIFKRTPFSEVVKRLERWFDIECSIEGSQLAKRTLTASYEKMSLEEVLEVLSISLRVSYDRQGKKIIFQDNS</sequence>
<keyword evidence="1" id="KW-0812">Transmembrane</keyword>
<keyword evidence="1" id="KW-1133">Transmembrane helix</keyword>
<dbReference type="PANTHER" id="PTHR30273:SF2">
    <property type="entry name" value="PROTEIN FECR"/>
    <property type="match status" value="1"/>
</dbReference>
<reference evidence="4 5" key="1">
    <citation type="submission" date="2021-03" db="EMBL/GenBank/DDBJ databases">
        <title>Aliifodinibius sp. nov., a new bacterium isolated from saline soil.</title>
        <authorList>
            <person name="Galisteo C."/>
            <person name="De La Haba R."/>
            <person name="Sanchez-Porro C."/>
            <person name="Ventosa A."/>
        </authorList>
    </citation>
    <scope>NUCLEOTIDE SEQUENCE [LARGE SCALE GENOMIC DNA]</scope>
    <source>
        <strain evidence="4 5">1BSP15-2V2</strain>
    </source>
</reference>
<evidence type="ECO:0000259" key="2">
    <source>
        <dbReference type="Pfam" id="PF04773"/>
    </source>
</evidence>
<keyword evidence="5" id="KW-1185">Reference proteome</keyword>
<evidence type="ECO:0000313" key="5">
    <source>
        <dbReference type="Proteomes" id="UP001207918"/>
    </source>
</evidence>
<dbReference type="Gene3D" id="3.55.50.30">
    <property type="match status" value="1"/>
</dbReference>
<dbReference type="RefSeq" id="WP_265764764.1">
    <property type="nucleotide sequence ID" value="NZ_JAGGJA010000002.1"/>
</dbReference>
<keyword evidence="1" id="KW-0472">Membrane</keyword>
<accession>A0ABT3PJG2</accession>
<evidence type="ECO:0000259" key="3">
    <source>
        <dbReference type="Pfam" id="PF16344"/>
    </source>
</evidence>
<dbReference type="PANTHER" id="PTHR30273">
    <property type="entry name" value="PERIPLASMIC SIGNAL SENSOR AND SIGMA FACTOR ACTIVATOR FECR-RELATED"/>
    <property type="match status" value="1"/>
</dbReference>
<evidence type="ECO:0000313" key="4">
    <source>
        <dbReference type="EMBL" id="MCW9706067.1"/>
    </source>
</evidence>
<dbReference type="Pfam" id="PF16344">
    <property type="entry name" value="FecR_C"/>
    <property type="match status" value="1"/>
</dbReference>
<feature type="domain" description="Protein FecR C-terminal" evidence="3">
    <location>
        <begin position="278"/>
        <end position="345"/>
    </location>
</feature>